<organism evidence="1 2">
    <name type="scientific">Trifolium medium</name>
    <dbReference type="NCBI Taxonomy" id="97028"/>
    <lineage>
        <taxon>Eukaryota</taxon>
        <taxon>Viridiplantae</taxon>
        <taxon>Streptophyta</taxon>
        <taxon>Embryophyta</taxon>
        <taxon>Tracheophyta</taxon>
        <taxon>Spermatophyta</taxon>
        <taxon>Magnoliopsida</taxon>
        <taxon>eudicotyledons</taxon>
        <taxon>Gunneridae</taxon>
        <taxon>Pentapetalae</taxon>
        <taxon>rosids</taxon>
        <taxon>fabids</taxon>
        <taxon>Fabales</taxon>
        <taxon>Fabaceae</taxon>
        <taxon>Papilionoideae</taxon>
        <taxon>50 kb inversion clade</taxon>
        <taxon>NPAAA clade</taxon>
        <taxon>Hologalegina</taxon>
        <taxon>IRL clade</taxon>
        <taxon>Trifolieae</taxon>
        <taxon>Trifolium</taxon>
    </lineage>
</organism>
<reference evidence="1 2" key="1">
    <citation type="journal article" date="2018" name="Front. Plant Sci.">
        <title>Red Clover (Trifolium pratense) and Zigzag Clover (T. medium) - A Picture of Genomic Similarities and Differences.</title>
        <authorList>
            <person name="Dluhosova J."/>
            <person name="Istvanek J."/>
            <person name="Nedelnik J."/>
            <person name="Repkova J."/>
        </authorList>
    </citation>
    <scope>NUCLEOTIDE SEQUENCE [LARGE SCALE GENOMIC DNA]</scope>
    <source>
        <strain evidence="2">cv. 10/8</strain>
        <tissue evidence="1">Leaf</tissue>
    </source>
</reference>
<accession>A0A392PMG8</accession>
<evidence type="ECO:0000313" key="1">
    <source>
        <dbReference type="EMBL" id="MCI13293.1"/>
    </source>
</evidence>
<dbReference type="InterPro" id="IPR007750">
    <property type="entry name" value="DUF674"/>
</dbReference>
<dbReference type="Pfam" id="PF05056">
    <property type="entry name" value="DUF674"/>
    <property type="match status" value="1"/>
</dbReference>
<proteinExistence type="predicted"/>
<dbReference type="AlphaFoldDB" id="A0A392PMG8"/>
<dbReference type="EMBL" id="LXQA010087678">
    <property type="protein sequence ID" value="MCI13293.1"/>
    <property type="molecule type" value="Genomic_DNA"/>
</dbReference>
<keyword evidence="2" id="KW-1185">Reference proteome</keyword>
<protein>
    <submittedName>
        <fullName evidence="1">DUF674 family protein</fullName>
    </submittedName>
</protein>
<evidence type="ECO:0000313" key="2">
    <source>
        <dbReference type="Proteomes" id="UP000265520"/>
    </source>
</evidence>
<name>A0A392PMG8_9FABA</name>
<dbReference type="Proteomes" id="UP000265520">
    <property type="component" value="Unassembled WGS sequence"/>
</dbReference>
<sequence length="129" mass="14973">MEAYCRQLRLNIDDTEPMKFFVCENLECNSSVKEGKNRLSLFRNQKCGCGKVLNRVLSPPAENGFAKENATFIISDDLYVMPNVFGTVVFDILKLSLVTKTPLTDFFFKKSPFPLEFKQRKQSEYRIRE</sequence>
<comment type="caution">
    <text evidence="1">The sequence shown here is derived from an EMBL/GenBank/DDBJ whole genome shotgun (WGS) entry which is preliminary data.</text>
</comment>
<feature type="non-terminal residue" evidence="1">
    <location>
        <position position="129"/>
    </location>
</feature>